<organism evidence="1 2">
    <name type="scientific">Holdemanella porci</name>
    <dbReference type="NCBI Taxonomy" id="2652276"/>
    <lineage>
        <taxon>Bacteria</taxon>
        <taxon>Bacillati</taxon>
        <taxon>Bacillota</taxon>
        <taxon>Erysipelotrichia</taxon>
        <taxon>Erysipelotrichales</taxon>
        <taxon>Erysipelotrichaceae</taxon>
        <taxon>Holdemanella</taxon>
    </lineage>
</organism>
<comment type="caution">
    <text evidence="1">The sequence shown here is derived from an EMBL/GenBank/DDBJ whole genome shotgun (WGS) entry which is preliminary data.</text>
</comment>
<gene>
    <name evidence="1" type="ORF">FYJ55_02375</name>
</gene>
<sequence>MKLKKTLELKEFNGDLIHFVDVLLQNVEVLHRKDTDGSLLRDQYMAENVSWILQKEQQ</sequence>
<dbReference type="AlphaFoldDB" id="A0A6N7V0Z8"/>
<protein>
    <submittedName>
        <fullName evidence="1">Erythromycin esterase family protein</fullName>
    </submittedName>
</protein>
<reference evidence="1 2" key="1">
    <citation type="submission" date="2019-08" db="EMBL/GenBank/DDBJ databases">
        <title>In-depth cultivation of the pig gut microbiome towards novel bacterial diversity and tailored functional studies.</title>
        <authorList>
            <person name="Wylensek D."/>
            <person name="Hitch T.C.A."/>
            <person name="Clavel T."/>
        </authorList>
    </citation>
    <scope>NUCLEOTIDE SEQUENCE [LARGE SCALE GENOMIC DNA]</scope>
    <source>
        <strain evidence="1 2">LKV-472-APC-3</strain>
    </source>
</reference>
<proteinExistence type="predicted"/>
<dbReference type="Proteomes" id="UP000434241">
    <property type="component" value="Unassembled WGS sequence"/>
</dbReference>
<keyword evidence="2" id="KW-1185">Reference proteome</keyword>
<dbReference type="EMBL" id="VUMR01000007">
    <property type="protein sequence ID" value="MSS55780.1"/>
    <property type="molecule type" value="Genomic_DNA"/>
</dbReference>
<dbReference type="RefSeq" id="WP_154555476.1">
    <property type="nucleotide sequence ID" value="NZ_VUMR01000007.1"/>
</dbReference>
<dbReference type="GeneID" id="93158137"/>
<name>A0A6N7V0Z8_9FIRM</name>
<evidence type="ECO:0000313" key="1">
    <source>
        <dbReference type="EMBL" id="MSS55780.1"/>
    </source>
</evidence>
<accession>A0A6N7V0Z8</accession>
<evidence type="ECO:0000313" key="2">
    <source>
        <dbReference type="Proteomes" id="UP000434241"/>
    </source>
</evidence>